<dbReference type="PANTHER" id="PTHR46268:SF6">
    <property type="entry name" value="UNIVERSAL STRESS PROTEIN UP12"/>
    <property type="match status" value="1"/>
</dbReference>
<name>A0A1M6LFF5_PARC5</name>
<accession>A0A1M6LFF5</accession>
<dbReference type="Proteomes" id="UP000184465">
    <property type="component" value="Unassembled WGS sequence"/>
</dbReference>
<dbReference type="InterPro" id="IPR006015">
    <property type="entry name" value="Universal_stress_UspA"/>
</dbReference>
<evidence type="ECO:0000313" key="3">
    <source>
        <dbReference type="EMBL" id="SHJ69934.1"/>
    </source>
</evidence>
<protein>
    <submittedName>
        <fullName evidence="3">Nucleotide-binding universal stress protein, UspA family</fullName>
    </submittedName>
</protein>
<dbReference type="AlphaFoldDB" id="A0A1M6LFF5"/>
<keyword evidence="4" id="KW-1185">Reference proteome</keyword>
<dbReference type="PANTHER" id="PTHR46268">
    <property type="entry name" value="STRESS RESPONSE PROTEIN NHAX"/>
    <property type="match status" value="1"/>
</dbReference>
<proteinExistence type="inferred from homology"/>
<dbReference type="InterPro" id="IPR006016">
    <property type="entry name" value="UspA"/>
</dbReference>
<evidence type="ECO:0000256" key="1">
    <source>
        <dbReference type="ARBA" id="ARBA00008791"/>
    </source>
</evidence>
<dbReference type="RefSeq" id="WP_073147156.1">
    <property type="nucleotide sequence ID" value="NZ_FRAG01000006.1"/>
</dbReference>
<dbReference type="OrthoDB" id="9794782at2"/>
<dbReference type="EMBL" id="FRAG01000006">
    <property type="protein sequence ID" value="SHJ69934.1"/>
    <property type="molecule type" value="Genomic_DNA"/>
</dbReference>
<organism evidence="3 4">
    <name type="scientific">Paramaledivibacter caminithermalis (strain DSM 15212 / CIP 107654 / DViRD3)</name>
    <name type="common">Clostridium caminithermale</name>
    <dbReference type="NCBI Taxonomy" id="1121301"/>
    <lineage>
        <taxon>Bacteria</taxon>
        <taxon>Bacillati</taxon>
        <taxon>Bacillota</taxon>
        <taxon>Clostridia</taxon>
        <taxon>Peptostreptococcales</taxon>
        <taxon>Caminicellaceae</taxon>
        <taxon>Paramaledivibacter</taxon>
    </lineage>
</organism>
<dbReference type="STRING" id="1121301.SAMN02745912_00770"/>
<evidence type="ECO:0000313" key="4">
    <source>
        <dbReference type="Proteomes" id="UP000184465"/>
    </source>
</evidence>
<dbReference type="PRINTS" id="PR01438">
    <property type="entry name" value="UNVRSLSTRESS"/>
</dbReference>
<dbReference type="Gene3D" id="3.40.50.620">
    <property type="entry name" value="HUPs"/>
    <property type="match status" value="1"/>
</dbReference>
<sequence>MKKIFLLIDGSEICPKAYEHAKKIAEKFDSQIIIFNAQDLTPPFGWLYNPVILKNEKSNPQKIAKRIVEDEKKSFNGTGIKVTTETALGDPAVTILETVEKKDCDLIIMFTHGMSRSKRFLIGSVTNKMVLHSKIPVLVIR</sequence>
<dbReference type="Pfam" id="PF00582">
    <property type="entry name" value="Usp"/>
    <property type="match status" value="1"/>
</dbReference>
<comment type="similarity">
    <text evidence="1">Belongs to the universal stress protein A family.</text>
</comment>
<feature type="domain" description="UspA" evidence="2">
    <location>
        <begin position="1"/>
        <end position="141"/>
    </location>
</feature>
<dbReference type="InterPro" id="IPR014729">
    <property type="entry name" value="Rossmann-like_a/b/a_fold"/>
</dbReference>
<evidence type="ECO:0000259" key="2">
    <source>
        <dbReference type="Pfam" id="PF00582"/>
    </source>
</evidence>
<dbReference type="SUPFAM" id="SSF52402">
    <property type="entry name" value="Adenine nucleotide alpha hydrolases-like"/>
    <property type="match status" value="1"/>
</dbReference>
<dbReference type="CDD" id="cd00293">
    <property type="entry name" value="USP-like"/>
    <property type="match status" value="1"/>
</dbReference>
<gene>
    <name evidence="3" type="ORF">SAMN02745912_00770</name>
</gene>
<reference evidence="3 4" key="1">
    <citation type="submission" date="2016-11" db="EMBL/GenBank/DDBJ databases">
        <authorList>
            <person name="Jaros S."/>
            <person name="Januszkiewicz K."/>
            <person name="Wedrychowicz H."/>
        </authorList>
    </citation>
    <scope>NUCLEOTIDE SEQUENCE [LARGE SCALE GENOMIC DNA]</scope>
    <source>
        <strain evidence="3 4">DSM 15212</strain>
    </source>
</reference>